<dbReference type="PROSITE" id="PS50031">
    <property type="entry name" value="EH"/>
    <property type="match status" value="1"/>
</dbReference>
<feature type="compositionally biased region" description="Low complexity" evidence="1">
    <location>
        <begin position="150"/>
        <end position="159"/>
    </location>
</feature>
<evidence type="ECO:0000256" key="1">
    <source>
        <dbReference type="SAM" id="MobiDB-lite"/>
    </source>
</evidence>
<dbReference type="SUPFAM" id="SSF47473">
    <property type="entry name" value="EF-hand"/>
    <property type="match status" value="1"/>
</dbReference>
<evidence type="ECO:0000313" key="4">
    <source>
        <dbReference type="Proteomes" id="UP001328107"/>
    </source>
</evidence>
<dbReference type="InterPro" id="IPR011992">
    <property type="entry name" value="EF-hand-dom_pair"/>
</dbReference>
<dbReference type="PANTHER" id="PTHR15463:SF2">
    <property type="entry name" value="SYNERGIN GAMMA"/>
    <property type="match status" value="1"/>
</dbReference>
<dbReference type="Proteomes" id="UP001328107">
    <property type="component" value="Unassembled WGS sequence"/>
</dbReference>
<feature type="non-terminal residue" evidence="3">
    <location>
        <position position="349"/>
    </location>
</feature>
<dbReference type="PANTHER" id="PTHR15463">
    <property type="entry name" value="AP1 GAMMA SUBUNIT BINDING PROTEIN 1"/>
    <property type="match status" value="1"/>
</dbReference>
<sequence>KGMEWVMQTGNVPVAMPGKPGCLSGGGGGIVPPALLDERRLPPFYLEAIALCGATTPSALPHTALVYKLMVTSSLPRSVLSYIWSAVNRSLPGQLTRPEFFSALALIALAQRGESLAALCSMGALPLPTLECIPSTGMSENGGGEGTRMSTTPLTPSTPSIPTTSFSNINQVHVFHPDGFVPTTLLARGESGNEKKDALAISRNERSEVWERMMDAGEEIVQALLKLFDQRTNDVVREVCRTEKGSGVVSMVGLVLNVMERVSEADGRREMKKRVEKWHKKWRGIEQYSIREKREQRREEEVQGNQRCDLCNAPCAPSASISYGGRSYHGECANLWVNHIDPVLPIHIQ</sequence>
<protein>
    <recommendedName>
        <fullName evidence="2">EH domain-containing protein</fullName>
    </recommendedName>
</protein>
<keyword evidence="4" id="KW-1185">Reference proteome</keyword>
<dbReference type="GO" id="GO:0030130">
    <property type="term" value="C:clathrin coat of trans-Golgi network vesicle"/>
    <property type="evidence" value="ECO:0007669"/>
    <property type="project" value="TreeGrafter"/>
</dbReference>
<gene>
    <name evidence="3" type="ORF">PMAYCL1PPCAC_12383</name>
</gene>
<dbReference type="AlphaFoldDB" id="A0AAN4ZJ43"/>
<feature type="domain" description="EH" evidence="2">
    <location>
        <begin position="37"/>
        <end position="128"/>
    </location>
</feature>
<dbReference type="EMBL" id="BTRK01000003">
    <property type="protein sequence ID" value="GMR42188.1"/>
    <property type="molecule type" value="Genomic_DNA"/>
</dbReference>
<comment type="caution">
    <text evidence="3">The sequence shown here is derived from an EMBL/GenBank/DDBJ whole genome shotgun (WGS) entry which is preliminary data.</text>
</comment>
<dbReference type="InterPro" id="IPR059024">
    <property type="entry name" value="SYNRG_C"/>
</dbReference>
<dbReference type="Pfam" id="PF25999">
    <property type="entry name" value="SYNRG_C"/>
    <property type="match status" value="1"/>
</dbReference>
<dbReference type="Gene3D" id="1.10.238.10">
    <property type="entry name" value="EF-hand"/>
    <property type="match status" value="1"/>
</dbReference>
<evidence type="ECO:0000313" key="3">
    <source>
        <dbReference type="EMBL" id="GMR42188.1"/>
    </source>
</evidence>
<dbReference type="InterPro" id="IPR039656">
    <property type="entry name" value="SYNRG"/>
</dbReference>
<reference evidence="4" key="1">
    <citation type="submission" date="2022-10" db="EMBL/GenBank/DDBJ databases">
        <title>Genome assembly of Pristionchus species.</title>
        <authorList>
            <person name="Yoshida K."/>
            <person name="Sommer R.J."/>
        </authorList>
    </citation>
    <scope>NUCLEOTIDE SEQUENCE [LARGE SCALE GENOMIC DNA]</scope>
    <source>
        <strain evidence="4">RS5460</strain>
    </source>
</reference>
<feature type="region of interest" description="Disordered" evidence="1">
    <location>
        <begin position="140"/>
        <end position="159"/>
    </location>
</feature>
<feature type="non-terminal residue" evidence="3">
    <location>
        <position position="1"/>
    </location>
</feature>
<proteinExistence type="predicted"/>
<accession>A0AAN4ZJ43</accession>
<organism evidence="3 4">
    <name type="scientific">Pristionchus mayeri</name>
    <dbReference type="NCBI Taxonomy" id="1317129"/>
    <lineage>
        <taxon>Eukaryota</taxon>
        <taxon>Metazoa</taxon>
        <taxon>Ecdysozoa</taxon>
        <taxon>Nematoda</taxon>
        <taxon>Chromadorea</taxon>
        <taxon>Rhabditida</taxon>
        <taxon>Rhabditina</taxon>
        <taxon>Diplogasteromorpha</taxon>
        <taxon>Diplogasteroidea</taxon>
        <taxon>Neodiplogasteridae</taxon>
        <taxon>Pristionchus</taxon>
    </lineage>
</organism>
<dbReference type="InterPro" id="IPR000261">
    <property type="entry name" value="EH_dom"/>
</dbReference>
<evidence type="ECO:0000259" key="2">
    <source>
        <dbReference type="PROSITE" id="PS50031"/>
    </source>
</evidence>
<name>A0AAN4ZJ43_9BILA</name>